<dbReference type="PIRSF" id="PIRSF018634">
    <property type="entry name" value="UCP018634"/>
    <property type="match status" value="1"/>
</dbReference>
<gene>
    <name evidence="1" type="ORF">PDM28_07760</name>
</gene>
<dbReference type="Proteomes" id="UP001305421">
    <property type="component" value="Chromosome"/>
</dbReference>
<accession>A0ABY9YH32</accession>
<dbReference type="EMBL" id="CP115543">
    <property type="protein sequence ID" value="WNH50173.1"/>
    <property type="molecule type" value="Genomic_DNA"/>
</dbReference>
<dbReference type="RefSeq" id="WP_311184364.1">
    <property type="nucleotide sequence ID" value="NZ_CP115543.1"/>
</dbReference>
<sequence>MSRTFKTSWFAKKAKKIGISDADLCRAVKQVRLGQAEDLGGGVFKKRLHNNEYRSIILAKGGRYWIFNFIFSKQGKKSLDEDELEDFRTLAKAYGRMDGTQLTVLLKDKDLVEICHENEDQIQE</sequence>
<protein>
    <submittedName>
        <fullName evidence="1">Type II toxin-antitoxin system RelE/ParE family toxin</fullName>
    </submittedName>
</protein>
<proteinExistence type="predicted"/>
<evidence type="ECO:0000313" key="1">
    <source>
        <dbReference type="EMBL" id="WNH50173.1"/>
    </source>
</evidence>
<organism evidence="1 2">
    <name type="scientific">Stenotrophomonas aracearum</name>
    <dbReference type="NCBI Taxonomy" id="3003272"/>
    <lineage>
        <taxon>Bacteria</taxon>
        <taxon>Pseudomonadati</taxon>
        <taxon>Pseudomonadota</taxon>
        <taxon>Gammaproteobacteria</taxon>
        <taxon>Lysobacterales</taxon>
        <taxon>Lysobacteraceae</taxon>
        <taxon>Stenotrophomonas</taxon>
    </lineage>
</organism>
<name>A0ABY9YH32_9GAMM</name>
<evidence type="ECO:0000313" key="2">
    <source>
        <dbReference type="Proteomes" id="UP001305421"/>
    </source>
</evidence>
<dbReference type="Pfam" id="PF06296">
    <property type="entry name" value="RelE"/>
    <property type="match status" value="1"/>
</dbReference>
<keyword evidence="2" id="KW-1185">Reference proteome</keyword>
<dbReference type="InterPro" id="IPR009387">
    <property type="entry name" value="HigB-2"/>
</dbReference>
<reference evidence="1 2" key="1">
    <citation type="submission" date="2022-12" db="EMBL/GenBank/DDBJ databases">
        <title>Two new species, Stenotrophomonas aracearum and Stenotrophomonas oahuensis, isolated from Anthurium (Araceae family) in Hawaii.</title>
        <authorList>
            <person name="Chunag S.C."/>
            <person name="Dobhal S."/>
            <person name="Alvarez A."/>
            <person name="Arif M."/>
        </authorList>
    </citation>
    <scope>NUCLEOTIDE SEQUENCE [LARGE SCALE GENOMIC DNA]</scope>
    <source>
        <strain evidence="1 2">A5588</strain>
    </source>
</reference>